<accession>A0ACB8TYP3</accession>
<evidence type="ECO:0000313" key="2">
    <source>
        <dbReference type="Proteomes" id="UP001055072"/>
    </source>
</evidence>
<sequence>MKLTFTMVACLFAAISSVNAACCEMASNPRLCGFSKETVKSGDIARMKGRDLLGSRETELVCCCSAATCPPGGGCA</sequence>
<keyword evidence="2" id="KW-1185">Reference proteome</keyword>
<evidence type="ECO:0000313" key="1">
    <source>
        <dbReference type="EMBL" id="KAI0087126.1"/>
    </source>
</evidence>
<gene>
    <name evidence="1" type="ORF">BDY19DRAFT_956217</name>
</gene>
<proteinExistence type="predicted"/>
<dbReference type="Proteomes" id="UP001055072">
    <property type="component" value="Unassembled WGS sequence"/>
</dbReference>
<dbReference type="EMBL" id="MU274919">
    <property type="protein sequence ID" value="KAI0087126.1"/>
    <property type="molecule type" value="Genomic_DNA"/>
</dbReference>
<name>A0ACB8TYP3_9APHY</name>
<protein>
    <submittedName>
        <fullName evidence="1">Uncharacterized protein</fullName>
    </submittedName>
</protein>
<reference evidence="1" key="1">
    <citation type="journal article" date="2021" name="Environ. Microbiol.">
        <title>Gene family expansions and transcriptome signatures uncover fungal adaptations to wood decay.</title>
        <authorList>
            <person name="Hage H."/>
            <person name="Miyauchi S."/>
            <person name="Viragh M."/>
            <person name="Drula E."/>
            <person name="Min B."/>
            <person name="Chaduli D."/>
            <person name="Navarro D."/>
            <person name="Favel A."/>
            <person name="Norest M."/>
            <person name="Lesage-Meessen L."/>
            <person name="Balint B."/>
            <person name="Merenyi Z."/>
            <person name="de Eugenio L."/>
            <person name="Morin E."/>
            <person name="Martinez A.T."/>
            <person name="Baldrian P."/>
            <person name="Stursova M."/>
            <person name="Martinez M.J."/>
            <person name="Novotny C."/>
            <person name="Magnuson J.K."/>
            <person name="Spatafora J.W."/>
            <person name="Maurice S."/>
            <person name="Pangilinan J."/>
            <person name="Andreopoulos W."/>
            <person name="LaButti K."/>
            <person name="Hundley H."/>
            <person name="Na H."/>
            <person name="Kuo A."/>
            <person name="Barry K."/>
            <person name="Lipzen A."/>
            <person name="Henrissat B."/>
            <person name="Riley R."/>
            <person name="Ahrendt S."/>
            <person name="Nagy L.G."/>
            <person name="Grigoriev I.V."/>
            <person name="Martin F."/>
            <person name="Rosso M.N."/>
        </authorList>
    </citation>
    <scope>NUCLEOTIDE SEQUENCE</scope>
    <source>
        <strain evidence="1">CBS 384.51</strain>
    </source>
</reference>
<organism evidence="1 2">
    <name type="scientific">Irpex rosettiformis</name>
    <dbReference type="NCBI Taxonomy" id="378272"/>
    <lineage>
        <taxon>Eukaryota</taxon>
        <taxon>Fungi</taxon>
        <taxon>Dikarya</taxon>
        <taxon>Basidiomycota</taxon>
        <taxon>Agaricomycotina</taxon>
        <taxon>Agaricomycetes</taxon>
        <taxon>Polyporales</taxon>
        <taxon>Irpicaceae</taxon>
        <taxon>Irpex</taxon>
    </lineage>
</organism>
<comment type="caution">
    <text evidence="1">The sequence shown here is derived from an EMBL/GenBank/DDBJ whole genome shotgun (WGS) entry which is preliminary data.</text>
</comment>